<protein>
    <recommendedName>
        <fullName evidence="11">Chloride channel protein</fullName>
    </recommendedName>
</protein>
<evidence type="ECO:0000256" key="6">
    <source>
        <dbReference type="ARBA" id="ARBA00023136"/>
    </source>
</evidence>
<keyword evidence="3 8" id="KW-0812">Transmembrane</keyword>
<feature type="transmembrane region" description="Helical" evidence="8">
    <location>
        <begin position="335"/>
        <end position="352"/>
    </location>
</feature>
<comment type="caution">
    <text evidence="9">The sequence shown here is derived from an EMBL/GenBank/DDBJ whole genome shotgun (WGS) entry which is preliminary data.</text>
</comment>
<sequence length="685" mass="76546">MEQVSLSRPYGPFELIDWEHEYQLNSDFQKRRLQSSNRFQQFIYTNQRWLLLIGASIIMALLTIAIDYSSMFLHGLRSGVCKSNVLTPAYECDDLADWSTFFLFFTDSTMLRKINDFIVYLTNVLILTLFGSLLATKHKYIARGGIPEVKLFLSGANIPGFLQPSAIASKVLSLVLILSGGLFLGLEGPLVHISMGVLDFLITKFSPTKNEAIRRELLSSTVAIGIGLAFNAPIGGVLFALEQIQSAFPVDKMMWNAFVCSTVGVTVLQKLHPYMKMDIDEMFTVSWKNNWLSWETVPYMFLGLLCGVLGVIFSKLNIYFATFRKTRLDNPKLKVVEVIVVSVLGAVVGYFSKYSMFSLPKMLQQLFDNCADTSANLLCPKESEIPYGLFTLLLAGTVQSFILSSYTYGCNVPGGLLLPCLIIGGSVGRLVGLLLQTIQNEVVTSALHIQCLNEKKCISVASYAVVGAGSFAAAVFKMNVTMVVILFELTGAVTYMIPIMMGVFCARFLNDMLIDMSIYELWLENAEMPYLAPNIEDRLTHPEYAITNCDMQMLSIEEFASLTDDGTLTLNDIERLPEQQGYPVVRNDDLVGYISSFSLRSELAKLKADNIVSFDSVVTFDHSKYGCHSLQALMVDLSLLQIVNGDTKFLTACQMMDQLWLECVFVCWQGSHKLRGIIYRDKVEN</sequence>
<comment type="subcellular location">
    <subcellularLocation>
        <location evidence="1">Membrane</location>
        <topology evidence="1">Multi-pass membrane protein</topology>
    </subcellularLocation>
</comment>
<reference evidence="9" key="2">
    <citation type="submission" date="2021-01" db="EMBL/GenBank/DDBJ databases">
        <authorList>
            <person name="Schikora-Tamarit M.A."/>
        </authorList>
    </citation>
    <scope>NUCLEOTIDE SEQUENCE</scope>
    <source>
        <strain evidence="9">CBS6075</strain>
    </source>
</reference>
<dbReference type="PANTHER" id="PTHR45711:SF6">
    <property type="entry name" value="CHLORIDE CHANNEL PROTEIN"/>
    <property type="match status" value="1"/>
</dbReference>
<keyword evidence="4 8" id="KW-1133">Transmembrane helix</keyword>
<evidence type="ECO:0000256" key="3">
    <source>
        <dbReference type="ARBA" id="ARBA00022692"/>
    </source>
</evidence>
<dbReference type="Pfam" id="PF00654">
    <property type="entry name" value="Voltage_CLC"/>
    <property type="match status" value="1"/>
</dbReference>
<proteinExistence type="predicted"/>
<dbReference type="GO" id="GO:0005886">
    <property type="term" value="C:plasma membrane"/>
    <property type="evidence" value="ECO:0007669"/>
    <property type="project" value="TreeGrafter"/>
</dbReference>
<feature type="transmembrane region" description="Helical" evidence="8">
    <location>
        <begin position="171"/>
        <end position="197"/>
    </location>
</feature>
<dbReference type="GO" id="GO:0005247">
    <property type="term" value="F:voltage-gated chloride channel activity"/>
    <property type="evidence" value="ECO:0007669"/>
    <property type="project" value="TreeGrafter"/>
</dbReference>
<evidence type="ECO:0000313" key="9">
    <source>
        <dbReference type="EMBL" id="KAH3671300.1"/>
    </source>
</evidence>
<reference evidence="9" key="1">
    <citation type="journal article" date="2021" name="Open Biol.">
        <title>Shared evolutionary footprints suggest mitochondrial oxidative damage underlies multiple complex I losses in fungi.</title>
        <authorList>
            <person name="Schikora-Tamarit M.A."/>
            <person name="Marcet-Houben M."/>
            <person name="Nosek J."/>
            <person name="Gabaldon T."/>
        </authorList>
    </citation>
    <scope>NUCLEOTIDE SEQUENCE</scope>
    <source>
        <strain evidence="9">CBS6075</strain>
    </source>
</reference>
<dbReference type="GeneID" id="70232491"/>
<keyword evidence="5" id="KW-0406">Ion transport</keyword>
<dbReference type="SUPFAM" id="SSF54631">
    <property type="entry name" value="CBS-domain pair"/>
    <property type="match status" value="1"/>
</dbReference>
<evidence type="ECO:0000256" key="4">
    <source>
        <dbReference type="ARBA" id="ARBA00022989"/>
    </source>
</evidence>
<dbReference type="GO" id="GO:0005794">
    <property type="term" value="C:Golgi apparatus"/>
    <property type="evidence" value="ECO:0007669"/>
    <property type="project" value="TreeGrafter"/>
</dbReference>
<evidence type="ECO:0000256" key="7">
    <source>
        <dbReference type="ARBA" id="ARBA00023214"/>
    </source>
</evidence>
<keyword evidence="7" id="KW-0868">Chloride</keyword>
<dbReference type="AlphaFoldDB" id="A0A9P8TAF9"/>
<feature type="transmembrane region" description="Helical" evidence="8">
    <location>
        <begin position="49"/>
        <end position="68"/>
    </location>
</feature>
<feature type="transmembrane region" description="Helical" evidence="8">
    <location>
        <begin position="458"/>
        <end position="476"/>
    </location>
</feature>
<accession>A0A9P8TAF9</accession>
<evidence type="ECO:0000256" key="2">
    <source>
        <dbReference type="ARBA" id="ARBA00022448"/>
    </source>
</evidence>
<feature type="transmembrane region" description="Helical" evidence="8">
    <location>
        <begin position="253"/>
        <end position="271"/>
    </location>
</feature>
<dbReference type="GO" id="GO:0005769">
    <property type="term" value="C:early endosome"/>
    <property type="evidence" value="ECO:0007669"/>
    <property type="project" value="TreeGrafter"/>
</dbReference>
<evidence type="ECO:0008006" key="11">
    <source>
        <dbReference type="Google" id="ProtNLM"/>
    </source>
</evidence>
<name>A0A9P8TAF9_9ASCO</name>
<dbReference type="InterPro" id="IPR001807">
    <property type="entry name" value="ClC"/>
</dbReference>
<dbReference type="Gene3D" id="1.10.3080.10">
    <property type="entry name" value="Clc chloride channel"/>
    <property type="match status" value="1"/>
</dbReference>
<dbReference type="InterPro" id="IPR014743">
    <property type="entry name" value="Cl-channel_core"/>
</dbReference>
<gene>
    <name evidence="9" type="ORF">OGAPHI_000523</name>
</gene>
<evidence type="ECO:0000313" key="10">
    <source>
        <dbReference type="Proteomes" id="UP000769157"/>
    </source>
</evidence>
<dbReference type="InterPro" id="IPR046342">
    <property type="entry name" value="CBS_dom_sf"/>
</dbReference>
<evidence type="ECO:0000256" key="1">
    <source>
        <dbReference type="ARBA" id="ARBA00004141"/>
    </source>
</evidence>
<feature type="transmembrane region" description="Helical" evidence="8">
    <location>
        <begin position="291"/>
        <end position="314"/>
    </location>
</feature>
<feature type="transmembrane region" description="Helical" evidence="8">
    <location>
        <begin position="217"/>
        <end position="241"/>
    </location>
</feature>
<dbReference type="PRINTS" id="PR00762">
    <property type="entry name" value="CLCHANNEL"/>
</dbReference>
<dbReference type="OrthoDB" id="44789at2759"/>
<keyword evidence="10" id="KW-1185">Reference proteome</keyword>
<dbReference type="EMBL" id="JAEUBE010000070">
    <property type="protein sequence ID" value="KAH3671300.1"/>
    <property type="molecule type" value="Genomic_DNA"/>
</dbReference>
<dbReference type="Proteomes" id="UP000769157">
    <property type="component" value="Unassembled WGS sequence"/>
</dbReference>
<feature type="transmembrane region" description="Helical" evidence="8">
    <location>
        <begin position="385"/>
        <end position="404"/>
    </location>
</feature>
<keyword evidence="2" id="KW-0813">Transport</keyword>
<organism evidence="9 10">
    <name type="scientific">Ogataea philodendri</name>
    <dbReference type="NCBI Taxonomy" id="1378263"/>
    <lineage>
        <taxon>Eukaryota</taxon>
        <taxon>Fungi</taxon>
        <taxon>Dikarya</taxon>
        <taxon>Ascomycota</taxon>
        <taxon>Saccharomycotina</taxon>
        <taxon>Pichiomycetes</taxon>
        <taxon>Pichiales</taxon>
        <taxon>Pichiaceae</taxon>
        <taxon>Ogataea</taxon>
    </lineage>
</organism>
<feature type="transmembrane region" description="Helical" evidence="8">
    <location>
        <begin position="483"/>
        <end position="509"/>
    </location>
</feature>
<dbReference type="RefSeq" id="XP_046064599.1">
    <property type="nucleotide sequence ID" value="XM_046206412.1"/>
</dbReference>
<feature type="transmembrane region" description="Helical" evidence="8">
    <location>
        <begin position="117"/>
        <end position="135"/>
    </location>
</feature>
<dbReference type="PANTHER" id="PTHR45711">
    <property type="entry name" value="CHLORIDE CHANNEL PROTEIN"/>
    <property type="match status" value="1"/>
</dbReference>
<keyword evidence="6 8" id="KW-0472">Membrane</keyword>
<dbReference type="SUPFAM" id="SSF81340">
    <property type="entry name" value="Clc chloride channel"/>
    <property type="match status" value="1"/>
</dbReference>
<feature type="transmembrane region" description="Helical" evidence="8">
    <location>
        <begin position="416"/>
        <end position="438"/>
    </location>
</feature>
<evidence type="ECO:0000256" key="8">
    <source>
        <dbReference type="SAM" id="Phobius"/>
    </source>
</evidence>
<evidence type="ECO:0000256" key="5">
    <source>
        <dbReference type="ARBA" id="ARBA00023065"/>
    </source>
</evidence>